<dbReference type="InterPro" id="IPR001425">
    <property type="entry name" value="Arc/bac/fun_rhodopsins"/>
</dbReference>
<keyword evidence="6" id="KW-0681">Retinal protein</keyword>
<dbReference type="GO" id="GO:0005783">
    <property type="term" value="C:endoplasmic reticulum"/>
    <property type="evidence" value="ECO:0007669"/>
    <property type="project" value="TreeGrafter"/>
</dbReference>
<gene>
    <name evidence="12" type="ORF">M427DRAFT_69070</name>
</gene>
<comment type="subcellular location">
    <subcellularLocation>
        <location evidence="1">Membrane</location>
        <topology evidence="1">Multi-pass membrane protein</topology>
    </subcellularLocation>
</comment>
<dbReference type="Gene3D" id="1.20.1070.10">
    <property type="entry name" value="Rhodopsin 7-helix transmembrane proteins"/>
    <property type="match status" value="1"/>
</dbReference>
<dbReference type="Proteomes" id="UP000070544">
    <property type="component" value="Unassembled WGS sequence"/>
</dbReference>
<comment type="similarity">
    <text evidence="2">Belongs to the archaeal/bacterial/fungal opsin family.</text>
</comment>
<name>A0A139AI58_GONPJ</name>
<dbReference type="InterPro" id="IPR018229">
    <property type="entry name" value="Rhodopsin_retinal_BS"/>
</dbReference>
<dbReference type="SUPFAM" id="SSF81321">
    <property type="entry name" value="Family A G protein-coupled receptor-like"/>
    <property type="match status" value="1"/>
</dbReference>
<dbReference type="PANTHER" id="PTHR28286:SF2">
    <property type="entry name" value="BACTERIORHODOPSIN _OPSIN, NOPA (EUROFUNG)"/>
    <property type="match status" value="1"/>
</dbReference>
<evidence type="ECO:0000256" key="1">
    <source>
        <dbReference type="ARBA" id="ARBA00004141"/>
    </source>
</evidence>
<dbReference type="OMA" id="ILWTAYP"/>
<sequence>MVSTTAHIFFWIVFGVFTLSSSWFFFLATRLPSHQREVHYITAAITTIAAIAYYTMAADYGTVPAGPRSFYYARYIDWTLTTPLLLLDLLLLAGADKVRITWTIFLDLIMIVTGLFGGLATDNYKWGYFVFGSVAYIGILYELLYPVRGLAATKSQALGKLFDQLAILTLVLWTIYPVVWILAEGTNSISLELEVGLYALMDMSAKAGFGFWLLHNRVRVEKSVEHVEAASEGLTAAPAV</sequence>
<keyword evidence="3" id="KW-0600">Photoreceptor protein</keyword>
<keyword evidence="9 11" id="KW-0472">Membrane</keyword>
<keyword evidence="4" id="KW-0716">Sensory transduction</keyword>
<keyword evidence="7 11" id="KW-1133">Transmembrane helix</keyword>
<dbReference type="Pfam" id="PF01036">
    <property type="entry name" value="Bac_rhodopsin"/>
    <property type="match status" value="1"/>
</dbReference>
<evidence type="ECO:0000256" key="9">
    <source>
        <dbReference type="ARBA" id="ARBA00023136"/>
    </source>
</evidence>
<feature type="transmembrane region" description="Helical" evidence="11">
    <location>
        <begin position="6"/>
        <end position="26"/>
    </location>
</feature>
<evidence type="ECO:0000256" key="10">
    <source>
        <dbReference type="ARBA" id="ARBA00023170"/>
    </source>
</evidence>
<feature type="transmembrane region" description="Helical" evidence="11">
    <location>
        <begin position="126"/>
        <end position="144"/>
    </location>
</feature>
<feature type="transmembrane region" description="Helical" evidence="11">
    <location>
        <begin position="38"/>
        <end position="55"/>
    </location>
</feature>
<organism evidence="12 13">
    <name type="scientific">Gonapodya prolifera (strain JEL478)</name>
    <name type="common">Monoblepharis prolifera</name>
    <dbReference type="NCBI Taxonomy" id="1344416"/>
    <lineage>
        <taxon>Eukaryota</taxon>
        <taxon>Fungi</taxon>
        <taxon>Fungi incertae sedis</taxon>
        <taxon>Chytridiomycota</taxon>
        <taxon>Chytridiomycota incertae sedis</taxon>
        <taxon>Monoblepharidomycetes</taxon>
        <taxon>Monoblepharidales</taxon>
        <taxon>Gonapodyaceae</taxon>
        <taxon>Gonapodya</taxon>
    </lineage>
</organism>
<evidence type="ECO:0000313" key="12">
    <source>
        <dbReference type="EMBL" id="KXS16496.1"/>
    </source>
</evidence>
<evidence type="ECO:0000256" key="4">
    <source>
        <dbReference type="ARBA" id="ARBA00022606"/>
    </source>
</evidence>
<dbReference type="GO" id="GO:0005216">
    <property type="term" value="F:monoatomic ion channel activity"/>
    <property type="evidence" value="ECO:0007669"/>
    <property type="project" value="InterPro"/>
</dbReference>
<accession>A0A139AI58</accession>
<evidence type="ECO:0000256" key="2">
    <source>
        <dbReference type="ARBA" id="ARBA00008130"/>
    </source>
</evidence>
<dbReference type="CDD" id="cd14965">
    <property type="entry name" value="7tm_Opsins_type1"/>
    <property type="match status" value="1"/>
</dbReference>
<feature type="transmembrane region" description="Helical" evidence="11">
    <location>
        <begin position="165"/>
        <end position="183"/>
    </location>
</feature>
<dbReference type="AlphaFoldDB" id="A0A139AI58"/>
<dbReference type="EMBL" id="KQ965752">
    <property type="protein sequence ID" value="KXS16496.1"/>
    <property type="molecule type" value="Genomic_DNA"/>
</dbReference>
<evidence type="ECO:0000256" key="8">
    <source>
        <dbReference type="ARBA" id="ARBA00022991"/>
    </source>
</evidence>
<reference evidence="12 13" key="1">
    <citation type="journal article" date="2015" name="Genome Biol. Evol.">
        <title>Phylogenomic analyses indicate that early fungi evolved digesting cell walls of algal ancestors of land plants.</title>
        <authorList>
            <person name="Chang Y."/>
            <person name="Wang S."/>
            <person name="Sekimoto S."/>
            <person name="Aerts A.L."/>
            <person name="Choi C."/>
            <person name="Clum A."/>
            <person name="LaButti K.M."/>
            <person name="Lindquist E.A."/>
            <person name="Yee Ngan C."/>
            <person name="Ohm R.A."/>
            <person name="Salamov A.A."/>
            <person name="Grigoriev I.V."/>
            <person name="Spatafora J.W."/>
            <person name="Berbee M.L."/>
        </authorList>
    </citation>
    <scope>NUCLEOTIDE SEQUENCE [LARGE SCALE GENOMIC DNA]</scope>
    <source>
        <strain evidence="12 13">JEL478</strain>
    </source>
</reference>
<evidence type="ECO:0000256" key="7">
    <source>
        <dbReference type="ARBA" id="ARBA00022989"/>
    </source>
</evidence>
<feature type="transmembrane region" description="Helical" evidence="11">
    <location>
        <begin position="100"/>
        <end position="120"/>
    </location>
</feature>
<protein>
    <submittedName>
        <fullName evidence="12">Family A G protein-coupled receptor-like protein</fullName>
    </submittedName>
</protein>
<keyword evidence="8" id="KW-0157">Chromophore</keyword>
<proteinExistence type="inferred from homology"/>
<dbReference type="PROSITE" id="PS00950">
    <property type="entry name" value="BACTERIAL_OPSIN_1"/>
    <property type="match status" value="1"/>
</dbReference>
<dbReference type="GO" id="GO:0005886">
    <property type="term" value="C:plasma membrane"/>
    <property type="evidence" value="ECO:0007669"/>
    <property type="project" value="TreeGrafter"/>
</dbReference>
<dbReference type="GO" id="GO:0007602">
    <property type="term" value="P:phototransduction"/>
    <property type="evidence" value="ECO:0007669"/>
    <property type="project" value="UniProtKB-KW"/>
</dbReference>
<keyword evidence="10 12" id="KW-0675">Receptor</keyword>
<dbReference type="PRINTS" id="PR00251">
    <property type="entry name" value="BACTRLOPSIN"/>
</dbReference>
<evidence type="ECO:0000256" key="3">
    <source>
        <dbReference type="ARBA" id="ARBA00022543"/>
    </source>
</evidence>
<dbReference type="OrthoDB" id="10261467at2759"/>
<evidence type="ECO:0000256" key="5">
    <source>
        <dbReference type="ARBA" id="ARBA00022692"/>
    </source>
</evidence>
<dbReference type="GO" id="GO:0009881">
    <property type="term" value="F:photoreceptor activity"/>
    <property type="evidence" value="ECO:0007669"/>
    <property type="project" value="UniProtKB-KW"/>
</dbReference>
<keyword evidence="5 11" id="KW-0812">Transmembrane</keyword>
<dbReference type="SMART" id="SM01021">
    <property type="entry name" value="Bac_rhodopsin"/>
    <property type="match status" value="1"/>
</dbReference>
<dbReference type="PANTHER" id="PTHR28286">
    <property type="match status" value="1"/>
</dbReference>
<keyword evidence="13" id="KW-1185">Reference proteome</keyword>
<evidence type="ECO:0000256" key="6">
    <source>
        <dbReference type="ARBA" id="ARBA00022925"/>
    </source>
</evidence>
<evidence type="ECO:0000256" key="11">
    <source>
        <dbReference type="SAM" id="Phobius"/>
    </source>
</evidence>
<evidence type="ECO:0000313" key="13">
    <source>
        <dbReference type="Proteomes" id="UP000070544"/>
    </source>
</evidence>